<evidence type="ECO:0000259" key="2">
    <source>
        <dbReference type="Pfam" id="PF00755"/>
    </source>
</evidence>
<evidence type="ECO:0000313" key="3">
    <source>
        <dbReference type="EMBL" id="KAJ8020124.1"/>
    </source>
</evidence>
<dbReference type="InterPro" id="IPR039551">
    <property type="entry name" value="Cho/carn_acyl_trans"/>
</dbReference>
<dbReference type="OrthoDB" id="240216at2759"/>
<dbReference type="Gene3D" id="3.30.559.70">
    <property type="entry name" value="Choline/Carnitine o-acyltransferase, domain 2"/>
    <property type="match status" value="1"/>
</dbReference>
<feature type="domain" description="Choline/carnitine acyltransferase" evidence="2">
    <location>
        <begin position="11"/>
        <end position="76"/>
    </location>
</feature>
<dbReference type="PANTHER" id="PTHR22589:SF67">
    <property type="entry name" value="PEROXISOMAL CARNITINE O-OCTANOYLTRANSFERASE"/>
    <property type="match status" value="1"/>
</dbReference>
<dbReference type="InterPro" id="IPR000542">
    <property type="entry name" value="Carn_acyl_trans"/>
</dbReference>
<comment type="caution">
    <text evidence="3">The sequence shown here is derived from an EMBL/GenBank/DDBJ whole genome shotgun (WGS) entry which is preliminary data.</text>
</comment>
<protein>
    <submittedName>
        <fullName evidence="3">Peroxisomal carnitine O-octanoyltransferase</fullName>
    </submittedName>
</protein>
<accession>A0A9Q0YE83</accession>
<proteinExistence type="predicted"/>
<keyword evidence="1" id="KW-0808">Transferase</keyword>
<reference evidence="3" key="1">
    <citation type="submission" date="2021-10" db="EMBL/GenBank/DDBJ databases">
        <title>Tropical sea cucumber genome reveals ecological adaptation and Cuvierian tubules defense mechanism.</title>
        <authorList>
            <person name="Chen T."/>
        </authorList>
    </citation>
    <scope>NUCLEOTIDE SEQUENCE</scope>
    <source>
        <strain evidence="3">Nanhai2018</strain>
        <tissue evidence="3">Muscle</tissue>
    </source>
</reference>
<evidence type="ECO:0000256" key="1">
    <source>
        <dbReference type="ARBA" id="ARBA00023315"/>
    </source>
</evidence>
<dbReference type="Pfam" id="PF00755">
    <property type="entry name" value="Carn_acyltransf"/>
    <property type="match status" value="1"/>
</dbReference>
<gene>
    <name evidence="3" type="ORF">HOLleu_41987</name>
</gene>
<dbReference type="InterPro" id="IPR042231">
    <property type="entry name" value="Cho/carn_acyl_trans_2"/>
</dbReference>
<dbReference type="GO" id="GO:0008458">
    <property type="term" value="F:carnitine O-octanoyltransferase activity"/>
    <property type="evidence" value="ECO:0007669"/>
    <property type="project" value="TreeGrafter"/>
</dbReference>
<keyword evidence="1" id="KW-0012">Acyltransferase</keyword>
<name>A0A9Q0YE83_HOLLE</name>
<dbReference type="AlphaFoldDB" id="A0A9Q0YE83"/>
<dbReference type="Proteomes" id="UP001152320">
    <property type="component" value="Chromosome 23"/>
</dbReference>
<sequence>MQNHIVFFSVHRQLAFIKDRSVTRGQGIGILTADDRSSYAKIYHHLCSLDPANEEHLETINSSVMVLSLDSENPTNLTEIHLEPVTIT</sequence>
<evidence type="ECO:0000313" key="4">
    <source>
        <dbReference type="Proteomes" id="UP001152320"/>
    </source>
</evidence>
<dbReference type="EMBL" id="JAIZAY010000023">
    <property type="protein sequence ID" value="KAJ8020124.1"/>
    <property type="molecule type" value="Genomic_DNA"/>
</dbReference>
<organism evidence="3 4">
    <name type="scientific">Holothuria leucospilota</name>
    <name type="common">Black long sea cucumber</name>
    <name type="synonym">Mertensiothuria leucospilota</name>
    <dbReference type="NCBI Taxonomy" id="206669"/>
    <lineage>
        <taxon>Eukaryota</taxon>
        <taxon>Metazoa</taxon>
        <taxon>Echinodermata</taxon>
        <taxon>Eleutherozoa</taxon>
        <taxon>Echinozoa</taxon>
        <taxon>Holothuroidea</taxon>
        <taxon>Aspidochirotacea</taxon>
        <taxon>Aspidochirotida</taxon>
        <taxon>Holothuriidae</taxon>
        <taxon>Holothuria</taxon>
    </lineage>
</organism>
<dbReference type="GO" id="GO:0005777">
    <property type="term" value="C:peroxisome"/>
    <property type="evidence" value="ECO:0007669"/>
    <property type="project" value="TreeGrafter"/>
</dbReference>
<dbReference type="SUPFAM" id="SSF52777">
    <property type="entry name" value="CoA-dependent acyltransferases"/>
    <property type="match status" value="1"/>
</dbReference>
<dbReference type="PANTHER" id="PTHR22589">
    <property type="entry name" value="CARNITINE O-ACYLTRANSFERASE"/>
    <property type="match status" value="1"/>
</dbReference>
<keyword evidence="4" id="KW-1185">Reference proteome</keyword>